<evidence type="ECO:0000313" key="2">
    <source>
        <dbReference type="EMBL" id="MDJ1136932.1"/>
    </source>
</evidence>
<proteinExistence type="predicted"/>
<reference evidence="2 3" key="1">
    <citation type="submission" date="2023-05" db="EMBL/GenBank/DDBJ databases">
        <title>Streptantibioticus silvisoli sp. nov., acidotolerant actinomycetes 1 from pine litter.</title>
        <authorList>
            <person name="Swiecimska M."/>
            <person name="Golinska P."/>
            <person name="Sangal V."/>
            <person name="Wachnowicz B."/>
            <person name="Goodfellow M."/>
        </authorList>
    </citation>
    <scope>NUCLEOTIDE SEQUENCE [LARGE SCALE GENOMIC DNA]</scope>
    <source>
        <strain evidence="2 3">DSM 42109</strain>
    </source>
</reference>
<evidence type="ECO:0000313" key="3">
    <source>
        <dbReference type="Proteomes" id="UP001214441"/>
    </source>
</evidence>
<feature type="transmembrane region" description="Helical" evidence="1">
    <location>
        <begin position="41"/>
        <end position="62"/>
    </location>
</feature>
<gene>
    <name evidence="2" type="ORF">NMN56_034330</name>
</gene>
<feature type="transmembrane region" description="Helical" evidence="1">
    <location>
        <begin position="133"/>
        <end position="150"/>
    </location>
</feature>
<keyword evidence="1" id="KW-1133">Transmembrane helix</keyword>
<keyword evidence="1" id="KW-0472">Membrane</keyword>
<protein>
    <recommendedName>
        <fullName evidence="4">Integral membrane protein</fullName>
    </recommendedName>
</protein>
<keyword evidence="1" id="KW-0812">Transmembrane</keyword>
<evidence type="ECO:0008006" key="4">
    <source>
        <dbReference type="Google" id="ProtNLM"/>
    </source>
</evidence>
<dbReference type="RefSeq" id="WP_274047401.1">
    <property type="nucleotide sequence ID" value="NZ_JANCPR020000048.1"/>
</dbReference>
<feature type="transmembrane region" description="Helical" evidence="1">
    <location>
        <begin position="106"/>
        <end position="126"/>
    </location>
</feature>
<keyword evidence="3" id="KW-1185">Reference proteome</keyword>
<dbReference type="EMBL" id="JANCPR020000048">
    <property type="protein sequence ID" value="MDJ1136932.1"/>
    <property type="molecule type" value="Genomic_DNA"/>
</dbReference>
<feature type="transmembrane region" description="Helical" evidence="1">
    <location>
        <begin position="83"/>
        <end position="100"/>
    </location>
</feature>
<feature type="transmembrane region" description="Helical" evidence="1">
    <location>
        <begin position="170"/>
        <end position="187"/>
    </location>
</feature>
<comment type="caution">
    <text evidence="2">The sequence shown here is derived from an EMBL/GenBank/DDBJ whole genome shotgun (WGS) entry which is preliminary data.</text>
</comment>
<evidence type="ECO:0000256" key="1">
    <source>
        <dbReference type="SAM" id="Phobius"/>
    </source>
</evidence>
<accession>A0ABT7A781</accession>
<sequence>MTWWLRAHAVGASAVALAVCFVLAPLFSGSALDVPALFTGNAGSVSVPLLLPLVPACALLYGMDRPPHAMEDTAVRPLHRGQLTVLASAVCLGGLLAALESTLLDFPLALAVVRNLAGYLAVGLLVRRAFGPVYATAAVAAVPVACGLVGSGPGGGTRWWAWPQHDASSVPAAVEVGVLVLAAACFARTRRP</sequence>
<name>A0ABT7A781_9ACTN</name>
<dbReference type="Proteomes" id="UP001214441">
    <property type="component" value="Unassembled WGS sequence"/>
</dbReference>
<organism evidence="2 3">
    <name type="scientific">Streptomyces iconiensis</name>
    <dbReference type="NCBI Taxonomy" id="1384038"/>
    <lineage>
        <taxon>Bacteria</taxon>
        <taxon>Bacillati</taxon>
        <taxon>Actinomycetota</taxon>
        <taxon>Actinomycetes</taxon>
        <taxon>Kitasatosporales</taxon>
        <taxon>Streptomycetaceae</taxon>
        <taxon>Streptomyces</taxon>
    </lineage>
</organism>